<dbReference type="PANTHER" id="PTHR34856">
    <property type="entry name" value="PROTEIN NRFD"/>
    <property type="match status" value="1"/>
</dbReference>
<protein>
    <submittedName>
        <fullName evidence="9">Polysulfide reductase</fullName>
    </submittedName>
</protein>
<reference evidence="9 10" key="1">
    <citation type="submission" date="2014-05" db="EMBL/GenBank/DDBJ databases">
        <title>Draft genome sequence of Amycolatopsis rifamycinica DSM 46095.</title>
        <authorList>
            <person name="Lal R."/>
            <person name="Saxena A."/>
            <person name="Kumari R."/>
            <person name="Mukherjee U."/>
            <person name="Singh P."/>
            <person name="Sangwan N."/>
            <person name="Mahato N.K."/>
        </authorList>
    </citation>
    <scope>NUCLEOTIDE SEQUENCE [LARGE SCALE GENOMIC DNA]</scope>
    <source>
        <strain evidence="9 10">DSM 46095</strain>
    </source>
</reference>
<sequence length="380" mass="39656">MTAREPRSDAGAADKGAGVFGRRGGDRDHHSDTETADKSARVLGGRRDHHRDTGTADKGARVFGRRKRGGAREELMVPPAEFRSYYGRPVLKPPVWEWKVPAYLFTGGLAAGTSLLAAGADLTGRPVLRRVGRTGSLAALLASVYLLVADLGRPARFHHMLRVAKPTSPMSVGTWVLSAFGPGMGLAAAAEVLPAGLRRSLPGRLLRAAARPAGLSSAVVAPAVASYTAVLLSQTAVPAWHAAHAQLPFVFTGSAAASSGGFAMALVPVEEAGPARALAAFGAAMELAASKVLEKRLGLTAEAYTTGKAHRLRRWSERLTAAGLLGTLVGHRSRPVSVAAGAALFAGSALQRFGVFEAGVESTKDPKYVVVPQRQRAGRS</sequence>
<keyword evidence="10" id="KW-1185">Reference proteome</keyword>
<keyword evidence="3" id="KW-1003">Cell membrane</keyword>
<comment type="caution">
    <text evidence="9">The sequence shown here is derived from an EMBL/GenBank/DDBJ whole genome shotgun (WGS) entry which is preliminary data.</text>
</comment>
<dbReference type="PANTHER" id="PTHR34856:SF2">
    <property type="entry name" value="PROTEIN NRFD"/>
    <property type="match status" value="1"/>
</dbReference>
<accession>A0A066U4F1</accession>
<dbReference type="Pfam" id="PF03916">
    <property type="entry name" value="NrfD"/>
    <property type="match status" value="1"/>
</dbReference>
<gene>
    <name evidence="9" type="ORF">DV20_27220</name>
</gene>
<keyword evidence="4 8" id="KW-0812">Transmembrane</keyword>
<evidence type="ECO:0000313" key="9">
    <source>
        <dbReference type="EMBL" id="KDN19093.1"/>
    </source>
</evidence>
<feature type="transmembrane region" description="Helical" evidence="8">
    <location>
        <begin position="134"/>
        <end position="152"/>
    </location>
</feature>
<evidence type="ECO:0000313" key="10">
    <source>
        <dbReference type="Proteomes" id="UP000027345"/>
    </source>
</evidence>
<dbReference type="AlphaFoldDB" id="A0A066U4F1"/>
<evidence type="ECO:0000256" key="8">
    <source>
        <dbReference type="SAM" id="Phobius"/>
    </source>
</evidence>
<dbReference type="InterPro" id="IPR005614">
    <property type="entry name" value="NrfD-like"/>
</dbReference>
<evidence type="ECO:0000256" key="4">
    <source>
        <dbReference type="ARBA" id="ARBA00022692"/>
    </source>
</evidence>
<dbReference type="Proteomes" id="UP000027345">
    <property type="component" value="Unassembled WGS sequence"/>
</dbReference>
<evidence type="ECO:0000256" key="2">
    <source>
        <dbReference type="ARBA" id="ARBA00008929"/>
    </source>
</evidence>
<dbReference type="eggNOG" id="COG3301">
    <property type="taxonomic scope" value="Bacteria"/>
</dbReference>
<evidence type="ECO:0000256" key="6">
    <source>
        <dbReference type="ARBA" id="ARBA00023136"/>
    </source>
</evidence>
<feature type="transmembrane region" description="Helical" evidence="8">
    <location>
        <begin position="172"/>
        <end position="197"/>
    </location>
</feature>
<dbReference type="GO" id="GO:0005886">
    <property type="term" value="C:plasma membrane"/>
    <property type="evidence" value="ECO:0007669"/>
    <property type="project" value="UniProtKB-SubCell"/>
</dbReference>
<evidence type="ECO:0000256" key="7">
    <source>
        <dbReference type="SAM" id="MobiDB-lite"/>
    </source>
</evidence>
<keyword evidence="5 8" id="KW-1133">Transmembrane helix</keyword>
<proteinExistence type="inferred from homology"/>
<feature type="region of interest" description="Disordered" evidence="7">
    <location>
        <begin position="1"/>
        <end position="59"/>
    </location>
</feature>
<feature type="compositionally biased region" description="Basic and acidic residues" evidence="7">
    <location>
        <begin position="50"/>
        <end position="59"/>
    </location>
</feature>
<keyword evidence="6 8" id="KW-0472">Membrane</keyword>
<comment type="subcellular location">
    <subcellularLocation>
        <location evidence="1">Cell membrane</location>
        <topology evidence="1">Multi-pass membrane protein</topology>
    </subcellularLocation>
</comment>
<evidence type="ECO:0000256" key="3">
    <source>
        <dbReference type="ARBA" id="ARBA00022475"/>
    </source>
</evidence>
<dbReference type="InterPro" id="IPR052049">
    <property type="entry name" value="Electron_transfer_protein"/>
</dbReference>
<dbReference type="Gene3D" id="1.20.1630.10">
    <property type="entry name" value="Formate dehydrogenase/DMSO reductase domain"/>
    <property type="match status" value="1"/>
</dbReference>
<evidence type="ECO:0000256" key="1">
    <source>
        <dbReference type="ARBA" id="ARBA00004651"/>
    </source>
</evidence>
<evidence type="ECO:0000256" key="5">
    <source>
        <dbReference type="ARBA" id="ARBA00022989"/>
    </source>
</evidence>
<dbReference type="EMBL" id="JMQI01000057">
    <property type="protein sequence ID" value="KDN19093.1"/>
    <property type="molecule type" value="Genomic_DNA"/>
</dbReference>
<dbReference type="STRING" id="287986.DV20_27220"/>
<organism evidence="9 10">
    <name type="scientific">Amycolatopsis rifamycinica</name>
    <dbReference type="NCBI Taxonomy" id="287986"/>
    <lineage>
        <taxon>Bacteria</taxon>
        <taxon>Bacillati</taxon>
        <taxon>Actinomycetota</taxon>
        <taxon>Actinomycetes</taxon>
        <taxon>Pseudonocardiales</taxon>
        <taxon>Pseudonocardiaceae</taxon>
        <taxon>Amycolatopsis</taxon>
    </lineage>
</organism>
<feature type="compositionally biased region" description="Basic and acidic residues" evidence="7">
    <location>
        <begin position="23"/>
        <end position="40"/>
    </location>
</feature>
<name>A0A066U4F1_9PSEU</name>
<comment type="similarity">
    <text evidence="2">Belongs to the NrfD family.</text>
</comment>